<dbReference type="OrthoDB" id="4062651at2759"/>
<dbReference type="OMA" id="WSPELEC"/>
<protein>
    <submittedName>
        <fullName evidence="2">CAMK family protein kinase</fullName>
    </submittedName>
</protein>
<dbReference type="VEuPathDB" id="TrichDB:TVAGG3_0431150"/>
<dbReference type="STRING" id="5722.A2FT60"/>
<reference evidence="2" key="1">
    <citation type="submission" date="2006-10" db="EMBL/GenBank/DDBJ databases">
        <authorList>
            <person name="Amadeo P."/>
            <person name="Zhao Q."/>
            <person name="Wortman J."/>
            <person name="Fraser-Liggett C."/>
            <person name="Carlton J."/>
        </authorList>
    </citation>
    <scope>NUCLEOTIDE SEQUENCE</scope>
    <source>
        <strain evidence="2">G3</strain>
    </source>
</reference>
<dbReference type="InParanoid" id="A2FT60"/>
<keyword evidence="2" id="KW-0418">Kinase</keyword>
<dbReference type="CDD" id="cd00180">
    <property type="entry name" value="PKc"/>
    <property type="match status" value="1"/>
</dbReference>
<dbReference type="EMBL" id="DS114003">
    <property type="protein sequence ID" value="EAX91901.1"/>
    <property type="molecule type" value="Genomic_DNA"/>
</dbReference>
<dbReference type="VEuPathDB" id="TrichDB:TVAG_326450"/>
<evidence type="ECO:0000313" key="3">
    <source>
        <dbReference type="Proteomes" id="UP000001542"/>
    </source>
</evidence>
<evidence type="ECO:0000313" key="2">
    <source>
        <dbReference type="EMBL" id="EAX91901.1"/>
    </source>
</evidence>
<feature type="domain" description="Protein kinase" evidence="1">
    <location>
        <begin position="18"/>
        <end position="265"/>
    </location>
</feature>
<keyword evidence="2" id="KW-0808">Transferase</keyword>
<dbReference type="Proteomes" id="UP000001542">
    <property type="component" value="Unassembled WGS sequence"/>
</dbReference>
<proteinExistence type="predicted"/>
<reference evidence="2" key="2">
    <citation type="journal article" date="2007" name="Science">
        <title>Draft genome sequence of the sexually transmitted pathogen Trichomonas vaginalis.</title>
        <authorList>
            <person name="Carlton J.M."/>
            <person name="Hirt R.P."/>
            <person name="Silva J.C."/>
            <person name="Delcher A.L."/>
            <person name="Schatz M."/>
            <person name="Zhao Q."/>
            <person name="Wortman J.R."/>
            <person name="Bidwell S.L."/>
            <person name="Alsmark U.C.M."/>
            <person name="Besteiro S."/>
            <person name="Sicheritz-Ponten T."/>
            <person name="Noel C.J."/>
            <person name="Dacks J.B."/>
            <person name="Foster P.G."/>
            <person name="Simillion C."/>
            <person name="Van de Peer Y."/>
            <person name="Miranda-Saavedra D."/>
            <person name="Barton G.J."/>
            <person name="Westrop G.D."/>
            <person name="Mueller S."/>
            <person name="Dessi D."/>
            <person name="Fiori P.L."/>
            <person name="Ren Q."/>
            <person name="Paulsen I."/>
            <person name="Zhang H."/>
            <person name="Bastida-Corcuera F.D."/>
            <person name="Simoes-Barbosa A."/>
            <person name="Brown M.T."/>
            <person name="Hayes R.D."/>
            <person name="Mukherjee M."/>
            <person name="Okumura C.Y."/>
            <person name="Schneider R."/>
            <person name="Smith A.J."/>
            <person name="Vanacova S."/>
            <person name="Villalvazo M."/>
            <person name="Haas B.J."/>
            <person name="Pertea M."/>
            <person name="Feldblyum T.V."/>
            <person name="Utterback T.R."/>
            <person name="Shu C.L."/>
            <person name="Osoegawa K."/>
            <person name="de Jong P.J."/>
            <person name="Hrdy I."/>
            <person name="Horvathova L."/>
            <person name="Zubacova Z."/>
            <person name="Dolezal P."/>
            <person name="Malik S.B."/>
            <person name="Logsdon J.M. Jr."/>
            <person name="Henze K."/>
            <person name="Gupta A."/>
            <person name="Wang C.C."/>
            <person name="Dunne R.L."/>
            <person name="Upcroft J.A."/>
            <person name="Upcroft P."/>
            <person name="White O."/>
            <person name="Salzberg S.L."/>
            <person name="Tang P."/>
            <person name="Chiu C.-H."/>
            <person name="Lee Y.-S."/>
            <person name="Embley T.M."/>
            <person name="Coombs G.H."/>
            <person name="Mottram J.C."/>
            <person name="Tachezy J."/>
            <person name="Fraser-Liggett C.M."/>
            <person name="Johnson P.J."/>
        </authorList>
    </citation>
    <scope>NUCLEOTIDE SEQUENCE [LARGE SCALE GENOMIC DNA]</scope>
    <source>
        <strain evidence="2">G3</strain>
    </source>
</reference>
<dbReference type="InterPro" id="IPR000719">
    <property type="entry name" value="Prot_kinase_dom"/>
</dbReference>
<dbReference type="FunFam" id="1.10.510.10:FF:000984">
    <property type="entry name" value="CAMK family protein kinase"/>
    <property type="match status" value="1"/>
</dbReference>
<dbReference type="AlphaFoldDB" id="A2FT60"/>
<name>A2FT60_TRIV3</name>
<dbReference type="GO" id="GO:0005634">
    <property type="term" value="C:nucleus"/>
    <property type="evidence" value="ECO:0000318"/>
    <property type="project" value="GO_Central"/>
</dbReference>
<dbReference type="SMR" id="A2FT60"/>
<dbReference type="eggNOG" id="KOG0032">
    <property type="taxonomic scope" value="Eukaryota"/>
</dbReference>
<evidence type="ECO:0000259" key="1">
    <source>
        <dbReference type="PROSITE" id="PS50011"/>
    </source>
</evidence>
<dbReference type="PROSITE" id="PS50011">
    <property type="entry name" value="PROTEIN_KINASE_DOM"/>
    <property type="match status" value="1"/>
</dbReference>
<sequence length="308" mass="34632">MNVENDRAIEHELKQHGYTIILTISDTPSSKHIEVTKGKGFSFDAKIYKLKGNYRAMECYNNEKDILGSVIHPNIAETFDFFTSKNHAFLIFELCKDLSLETLVSIPCSCTEKSIYGYISQIIHGISHLHANSIAHNNINPSNIMFDRFGRIKIVDFDHSIFTNDQPLCSFTGTTRFPRAPESLNSKLYDPIAADIWGFGAVSYFLLSGEYPWSPELECSYSEAITNSIKKIYGKFDEKLIQLIVNCLSENPTDRPSSAAIHSYLSNSATLGPLSKKCIKKQSSNVTIPKIKRISSNTQFRIYSSSGK</sequence>
<dbReference type="PANTHER" id="PTHR24362:SF309">
    <property type="entry name" value="PROTEIN KINASE DOMAIN-CONTAINING PROTEIN"/>
    <property type="match status" value="1"/>
</dbReference>
<dbReference type="SUPFAM" id="SSF56112">
    <property type="entry name" value="Protein kinase-like (PK-like)"/>
    <property type="match status" value="1"/>
</dbReference>
<dbReference type="GO" id="GO:0004672">
    <property type="term" value="F:protein kinase activity"/>
    <property type="evidence" value="ECO:0007669"/>
    <property type="project" value="InterPro"/>
</dbReference>
<dbReference type="KEGG" id="tva:4749605"/>
<organism evidence="2 3">
    <name type="scientific">Trichomonas vaginalis (strain ATCC PRA-98 / G3)</name>
    <dbReference type="NCBI Taxonomy" id="412133"/>
    <lineage>
        <taxon>Eukaryota</taxon>
        <taxon>Metamonada</taxon>
        <taxon>Parabasalia</taxon>
        <taxon>Trichomonadida</taxon>
        <taxon>Trichomonadidae</taxon>
        <taxon>Trichomonas</taxon>
    </lineage>
</organism>
<dbReference type="GO" id="GO:0005524">
    <property type="term" value="F:ATP binding"/>
    <property type="evidence" value="ECO:0007669"/>
    <property type="project" value="InterPro"/>
</dbReference>
<gene>
    <name evidence="2" type="ORF">TVAG_326450</name>
</gene>
<dbReference type="Pfam" id="PF00069">
    <property type="entry name" value="Pkinase"/>
    <property type="match status" value="1"/>
</dbReference>
<dbReference type="PANTHER" id="PTHR24362">
    <property type="entry name" value="SERINE/THREONINE-PROTEIN KINASE NEK"/>
    <property type="match status" value="1"/>
</dbReference>
<dbReference type="RefSeq" id="XP_001304831.1">
    <property type="nucleotide sequence ID" value="XM_001304830.1"/>
</dbReference>
<dbReference type="Gene3D" id="1.10.510.10">
    <property type="entry name" value="Transferase(Phosphotransferase) domain 1"/>
    <property type="match status" value="1"/>
</dbReference>
<keyword evidence="3" id="KW-1185">Reference proteome</keyword>
<dbReference type="InterPro" id="IPR011009">
    <property type="entry name" value="Kinase-like_dom_sf"/>
</dbReference>
<accession>A2FT60</accession>